<evidence type="ECO:0000256" key="2">
    <source>
        <dbReference type="ARBA" id="ARBA00022670"/>
    </source>
</evidence>
<evidence type="ECO:0000259" key="7">
    <source>
        <dbReference type="PROSITE" id="PS51935"/>
    </source>
</evidence>
<dbReference type="PANTHER" id="PTHR47053">
    <property type="entry name" value="MUREIN DD-ENDOPEPTIDASE MEPH-RELATED"/>
    <property type="match status" value="1"/>
</dbReference>
<evidence type="ECO:0000256" key="3">
    <source>
        <dbReference type="ARBA" id="ARBA00022801"/>
    </source>
</evidence>
<feature type="compositionally biased region" description="Basic residues" evidence="5">
    <location>
        <begin position="279"/>
        <end position="290"/>
    </location>
</feature>
<keyword evidence="6" id="KW-0732">Signal</keyword>
<evidence type="ECO:0000256" key="6">
    <source>
        <dbReference type="SAM" id="SignalP"/>
    </source>
</evidence>
<accession>A0A1Y6CBT2</accession>
<dbReference type="STRING" id="1123014.SAMN02745746_03468"/>
<dbReference type="Pfam" id="PF00877">
    <property type="entry name" value="NLPC_P60"/>
    <property type="match status" value="1"/>
</dbReference>
<sequence length="290" mass="30942">MKLHLHLLAWVLATFMVLAYAAPDKAPTENHPAADTQEDPIGKFAAPGEEAVGDLLLQAMSLLGVAYRFGGSNPSAGLDCSGFIQYVFKKSLRVNLPRTAAEMAHTGKAVDKSELAPGDLVFFNTRGFQYSHVGIYMGGGKFIHSPRTGKSVEVSNMNQDYWTARYNGARRVNRGSASNFVRDDSEPAPVKNVSKAVAEAKAPSAKVVCRKGRHCKQEAAVAEAKDAGAKTVCRKGRHCKQEQAASDKGKASAKAGRSSRGRKAEETKSKSSVAGKSAKGAHKKKVASSH</sequence>
<evidence type="ECO:0000313" key="9">
    <source>
        <dbReference type="Proteomes" id="UP000192920"/>
    </source>
</evidence>
<comment type="similarity">
    <text evidence="1">Belongs to the peptidase C40 family.</text>
</comment>
<dbReference type="PANTHER" id="PTHR47053:SF1">
    <property type="entry name" value="MUREIN DD-ENDOPEPTIDASE MEPH-RELATED"/>
    <property type="match status" value="1"/>
</dbReference>
<dbReference type="EMBL" id="FXAG01000023">
    <property type="protein sequence ID" value="SMF46983.1"/>
    <property type="molecule type" value="Genomic_DNA"/>
</dbReference>
<dbReference type="SUPFAM" id="SSF54001">
    <property type="entry name" value="Cysteine proteinases"/>
    <property type="match status" value="1"/>
</dbReference>
<reference evidence="9" key="1">
    <citation type="submission" date="2017-04" db="EMBL/GenBank/DDBJ databases">
        <authorList>
            <person name="Varghese N."/>
            <person name="Submissions S."/>
        </authorList>
    </citation>
    <scope>NUCLEOTIDE SEQUENCE [LARGE SCALE GENOMIC DNA]</scope>
    <source>
        <strain evidence="9">DSM 22618</strain>
    </source>
</reference>
<dbReference type="GO" id="GO:0008234">
    <property type="term" value="F:cysteine-type peptidase activity"/>
    <property type="evidence" value="ECO:0007669"/>
    <property type="project" value="UniProtKB-KW"/>
</dbReference>
<gene>
    <name evidence="8" type="ORF">SAMN02745746_03468</name>
</gene>
<feature type="domain" description="NlpC/P60" evidence="7">
    <location>
        <begin position="49"/>
        <end position="173"/>
    </location>
</feature>
<feature type="region of interest" description="Disordered" evidence="5">
    <location>
        <begin position="226"/>
        <end position="290"/>
    </location>
</feature>
<dbReference type="PROSITE" id="PS51935">
    <property type="entry name" value="NLPC_P60"/>
    <property type="match status" value="1"/>
</dbReference>
<dbReference type="GO" id="GO:0006508">
    <property type="term" value="P:proteolysis"/>
    <property type="evidence" value="ECO:0007669"/>
    <property type="project" value="UniProtKB-KW"/>
</dbReference>
<protein>
    <submittedName>
        <fullName evidence="8">Cell wall-associated hydrolase, NlpC family</fullName>
    </submittedName>
</protein>
<dbReference type="InterPro" id="IPR038765">
    <property type="entry name" value="Papain-like_cys_pep_sf"/>
</dbReference>
<evidence type="ECO:0000256" key="5">
    <source>
        <dbReference type="SAM" id="MobiDB-lite"/>
    </source>
</evidence>
<dbReference type="AlphaFoldDB" id="A0A1Y6CBT2"/>
<evidence type="ECO:0000256" key="4">
    <source>
        <dbReference type="ARBA" id="ARBA00022807"/>
    </source>
</evidence>
<dbReference type="InterPro" id="IPR000064">
    <property type="entry name" value="NLP_P60_dom"/>
</dbReference>
<keyword evidence="9" id="KW-1185">Reference proteome</keyword>
<keyword evidence="2" id="KW-0645">Protease</keyword>
<evidence type="ECO:0000256" key="1">
    <source>
        <dbReference type="ARBA" id="ARBA00007074"/>
    </source>
</evidence>
<organism evidence="8 9">
    <name type="scientific">Pseudogulbenkiania subflava DSM 22618</name>
    <dbReference type="NCBI Taxonomy" id="1123014"/>
    <lineage>
        <taxon>Bacteria</taxon>
        <taxon>Pseudomonadati</taxon>
        <taxon>Pseudomonadota</taxon>
        <taxon>Betaproteobacteria</taxon>
        <taxon>Neisseriales</taxon>
        <taxon>Chromobacteriaceae</taxon>
        <taxon>Pseudogulbenkiania</taxon>
    </lineage>
</organism>
<feature type="compositionally biased region" description="Basic and acidic residues" evidence="5">
    <location>
        <begin position="239"/>
        <end position="250"/>
    </location>
</feature>
<dbReference type="Proteomes" id="UP000192920">
    <property type="component" value="Unassembled WGS sequence"/>
</dbReference>
<dbReference type="InterPro" id="IPR051202">
    <property type="entry name" value="Peptidase_C40"/>
</dbReference>
<proteinExistence type="inferred from homology"/>
<evidence type="ECO:0000313" key="8">
    <source>
        <dbReference type="EMBL" id="SMF46983.1"/>
    </source>
</evidence>
<feature type="chain" id="PRO_5013391672" evidence="6">
    <location>
        <begin position="22"/>
        <end position="290"/>
    </location>
</feature>
<keyword evidence="4" id="KW-0788">Thiol protease</keyword>
<keyword evidence="3 8" id="KW-0378">Hydrolase</keyword>
<name>A0A1Y6CBT2_9NEIS</name>
<dbReference type="Gene3D" id="3.90.1720.10">
    <property type="entry name" value="endopeptidase domain like (from Nostoc punctiforme)"/>
    <property type="match status" value="1"/>
</dbReference>
<feature type="signal peptide" evidence="6">
    <location>
        <begin position="1"/>
        <end position="21"/>
    </location>
</feature>